<evidence type="ECO:0000259" key="8">
    <source>
        <dbReference type="PROSITE" id="PS50893"/>
    </source>
</evidence>
<evidence type="ECO:0000256" key="6">
    <source>
        <dbReference type="ARBA" id="ARBA00022840"/>
    </source>
</evidence>
<protein>
    <submittedName>
        <fullName evidence="9">ABC transporter, ATP-binding protein</fullName>
    </submittedName>
</protein>
<dbReference type="InterPro" id="IPR027417">
    <property type="entry name" value="P-loop_NTPase"/>
</dbReference>
<sequence length="282" mass="29987">MGALLRVRDLHVDFGRRRVEALHGIDLTVEAGARVGLIGESGSGKSVTALAAMGLLPDNAHVSGSIEFAGRELVGLSDAGFAALRGDLVSMIFQEPMTALDPTMRVGRQVAEVLRLHQGAPAGMARARVLEMLDRVGLPDPGRISMSFPHQLSGGQRQRVLIAMALINQPGLVICDEPTTALDVTVQARVLRLLDEQLDAAGAACLFISHDLAVVSQVCDEVAVMYRGDIVEAGSIAEVLARPRHPYTAGLIATARIDELAPGDRLPVIEDFWDGRGSAHGR</sequence>
<dbReference type="Pfam" id="PF00005">
    <property type="entry name" value="ABC_tran"/>
    <property type="match status" value="1"/>
</dbReference>
<dbReference type="RefSeq" id="WP_021798361.1">
    <property type="nucleotide sequence ID" value="NZ_ACVN02000258.1"/>
</dbReference>
<dbReference type="FunFam" id="3.40.50.300:FF:000016">
    <property type="entry name" value="Oligopeptide ABC transporter ATP-binding component"/>
    <property type="match status" value="1"/>
</dbReference>
<dbReference type="AlphaFoldDB" id="U2RP28"/>
<dbReference type="CDD" id="cd03257">
    <property type="entry name" value="ABC_NikE_OppD_transporters"/>
    <property type="match status" value="1"/>
</dbReference>
<dbReference type="PANTHER" id="PTHR43297:SF2">
    <property type="entry name" value="DIPEPTIDE TRANSPORT ATP-BINDING PROTEIN DPPD"/>
    <property type="match status" value="1"/>
</dbReference>
<name>U2RP28_9ACTN</name>
<reference evidence="9" key="1">
    <citation type="submission" date="2013-08" db="EMBL/GenBank/DDBJ databases">
        <authorList>
            <person name="Durkin A.S."/>
            <person name="Haft D.R."/>
            <person name="McCorrison J."/>
            <person name="Torralba M."/>
            <person name="Gillis M."/>
            <person name="Haft D.H."/>
            <person name="Methe B."/>
            <person name="Sutton G."/>
            <person name="Nelson K.E."/>
        </authorList>
    </citation>
    <scope>NUCLEOTIDE SEQUENCE [LARGE SCALE GENOMIC DNA]</scope>
    <source>
        <strain evidence="9">F0233</strain>
    </source>
</reference>
<dbReference type="PROSITE" id="PS50893">
    <property type="entry name" value="ABC_TRANSPORTER_2"/>
    <property type="match status" value="1"/>
</dbReference>
<dbReference type="InterPro" id="IPR003439">
    <property type="entry name" value="ABC_transporter-like_ATP-bd"/>
</dbReference>
<evidence type="ECO:0000313" key="10">
    <source>
        <dbReference type="Proteomes" id="UP000017052"/>
    </source>
</evidence>
<keyword evidence="3" id="KW-0813">Transport</keyword>
<keyword evidence="5" id="KW-0547">Nucleotide-binding</keyword>
<dbReference type="GO" id="GO:0005524">
    <property type="term" value="F:ATP binding"/>
    <property type="evidence" value="ECO:0007669"/>
    <property type="project" value="UniProtKB-KW"/>
</dbReference>
<keyword evidence="6 9" id="KW-0067">ATP-binding</keyword>
<comment type="caution">
    <text evidence="9">The sequence shown here is derived from an EMBL/GenBank/DDBJ whole genome shotgun (WGS) entry which is preliminary data.</text>
</comment>
<dbReference type="GO" id="GO:0005886">
    <property type="term" value="C:plasma membrane"/>
    <property type="evidence" value="ECO:0007669"/>
    <property type="project" value="UniProtKB-SubCell"/>
</dbReference>
<dbReference type="Proteomes" id="UP000017052">
    <property type="component" value="Unassembled WGS sequence"/>
</dbReference>
<evidence type="ECO:0000256" key="5">
    <source>
        <dbReference type="ARBA" id="ARBA00022741"/>
    </source>
</evidence>
<dbReference type="GO" id="GO:0016887">
    <property type="term" value="F:ATP hydrolysis activity"/>
    <property type="evidence" value="ECO:0007669"/>
    <property type="project" value="InterPro"/>
</dbReference>
<dbReference type="InterPro" id="IPR003593">
    <property type="entry name" value="AAA+_ATPase"/>
</dbReference>
<evidence type="ECO:0000256" key="3">
    <source>
        <dbReference type="ARBA" id="ARBA00022448"/>
    </source>
</evidence>
<keyword evidence="10" id="KW-1185">Reference proteome</keyword>
<dbReference type="EMBL" id="ACVN02000258">
    <property type="protein sequence ID" value="ERK52452.1"/>
    <property type="molecule type" value="Genomic_DNA"/>
</dbReference>
<keyword evidence="4" id="KW-1003">Cell membrane</keyword>
<dbReference type="SUPFAM" id="SSF52540">
    <property type="entry name" value="P-loop containing nucleoside triphosphate hydrolases"/>
    <property type="match status" value="1"/>
</dbReference>
<dbReference type="PANTHER" id="PTHR43297">
    <property type="entry name" value="OLIGOPEPTIDE TRANSPORT ATP-BINDING PROTEIN APPD"/>
    <property type="match status" value="1"/>
</dbReference>
<organism evidence="9 10">
    <name type="scientific">Propionibacterium acidifaciens F0233</name>
    <dbReference type="NCBI Taxonomy" id="553198"/>
    <lineage>
        <taxon>Bacteria</taxon>
        <taxon>Bacillati</taxon>
        <taxon>Actinomycetota</taxon>
        <taxon>Actinomycetes</taxon>
        <taxon>Propionibacteriales</taxon>
        <taxon>Propionibacteriaceae</taxon>
        <taxon>Propionibacterium</taxon>
    </lineage>
</organism>
<accession>U2RP28</accession>
<dbReference type="SMART" id="SM00382">
    <property type="entry name" value="AAA"/>
    <property type="match status" value="1"/>
</dbReference>
<evidence type="ECO:0000256" key="1">
    <source>
        <dbReference type="ARBA" id="ARBA00004202"/>
    </source>
</evidence>
<dbReference type="GeneID" id="95358709"/>
<dbReference type="InterPro" id="IPR017871">
    <property type="entry name" value="ABC_transporter-like_CS"/>
</dbReference>
<comment type="subcellular location">
    <subcellularLocation>
        <location evidence="1">Cell membrane</location>
        <topology evidence="1">Peripheral membrane protein</topology>
    </subcellularLocation>
</comment>
<dbReference type="PROSITE" id="PS00211">
    <property type="entry name" value="ABC_TRANSPORTER_1"/>
    <property type="match status" value="1"/>
</dbReference>
<keyword evidence="7" id="KW-0472">Membrane</keyword>
<comment type="similarity">
    <text evidence="2">Belongs to the ABC transporter superfamily.</text>
</comment>
<evidence type="ECO:0000256" key="7">
    <source>
        <dbReference type="ARBA" id="ARBA00023136"/>
    </source>
</evidence>
<dbReference type="OrthoDB" id="5357528at2"/>
<dbReference type="InterPro" id="IPR050388">
    <property type="entry name" value="ABC_Ni/Peptide_Import"/>
</dbReference>
<proteinExistence type="inferred from homology"/>
<gene>
    <name evidence="9" type="ORF">HMPREF0682_0934</name>
</gene>
<evidence type="ECO:0000313" key="9">
    <source>
        <dbReference type="EMBL" id="ERK52452.1"/>
    </source>
</evidence>
<dbReference type="Gene3D" id="3.40.50.300">
    <property type="entry name" value="P-loop containing nucleotide triphosphate hydrolases"/>
    <property type="match status" value="1"/>
</dbReference>
<evidence type="ECO:0000256" key="4">
    <source>
        <dbReference type="ARBA" id="ARBA00022475"/>
    </source>
</evidence>
<evidence type="ECO:0000256" key="2">
    <source>
        <dbReference type="ARBA" id="ARBA00005417"/>
    </source>
</evidence>
<feature type="domain" description="ABC transporter" evidence="8">
    <location>
        <begin position="5"/>
        <end position="252"/>
    </location>
</feature>